<name>A0A8T3VSA7_9EURY</name>
<feature type="domain" description="Calcineurin-like phosphoesterase" evidence="2">
    <location>
        <begin position="7"/>
        <end position="134"/>
    </location>
</feature>
<dbReference type="InterPro" id="IPR029052">
    <property type="entry name" value="Metallo-depent_PP-like"/>
</dbReference>
<dbReference type="NCBIfam" id="TIGR00040">
    <property type="entry name" value="yfcE"/>
    <property type="match status" value="1"/>
</dbReference>
<evidence type="ECO:0000259" key="2">
    <source>
        <dbReference type="Pfam" id="PF12850"/>
    </source>
</evidence>
<evidence type="ECO:0000313" key="3">
    <source>
        <dbReference type="EMBL" id="MBE6510926.1"/>
    </source>
</evidence>
<dbReference type="InterPro" id="IPR024654">
    <property type="entry name" value="Calcineurin-like_PHP_lpxH"/>
</dbReference>
<dbReference type="GO" id="GO:0046872">
    <property type="term" value="F:metal ion binding"/>
    <property type="evidence" value="ECO:0007669"/>
    <property type="project" value="UniProtKB-KW"/>
</dbReference>
<dbReference type="InterPro" id="IPR000979">
    <property type="entry name" value="Phosphodiesterase_MJ0936/Vps29"/>
</dbReference>
<gene>
    <name evidence="3" type="ORF">E7Z74_06635</name>
</gene>
<dbReference type="EC" id="3.1.4.-" evidence="1"/>
<dbReference type="Pfam" id="PF12850">
    <property type="entry name" value="Metallophos_2"/>
    <property type="match status" value="1"/>
</dbReference>
<evidence type="ECO:0000313" key="4">
    <source>
        <dbReference type="Proteomes" id="UP000713479"/>
    </source>
</evidence>
<comment type="similarity">
    <text evidence="1">Belongs to the metallophosphoesterase superfamily. YfcE family.</text>
</comment>
<dbReference type="PANTHER" id="PTHR11124">
    <property type="entry name" value="VACUOLAR SORTING PROTEIN VPS29"/>
    <property type="match status" value="1"/>
</dbReference>
<organism evidence="3 4">
    <name type="scientific">Methanobrevibacter millerae</name>
    <dbReference type="NCBI Taxonomy" id="230361"/>
    <lineage>
        <taxon>Archaea</taxon>
        <taxon>Methanobacteriati</taxon>
        <taxon>Methanobacteriota</taxon>
        <taxon>Methanomada group</taxon>
        <taxon>Methanobacteria</taxon>
        <taxon>Methanobacteriales</taxon>
        <taxon>Methanobacteriaceae</taxon>
        <taxon>Methanobrevibacter</taxon>
    </lineage>
</organism>
<protein>
    <recommendedName>
        <fullName evidence="1">Phosphoesterase</fullName>
        <ecNumber evidence="1">3.1.4.-</ecNumber>
    </recommendedName>
</protein>
<accession>A0A8T3VSA7</accession>
<dbReference type="GO" id="GO:0016787">
    <property type="term" value="F:hydrolase activity"/>
    <property type="evidence" value="ECO:0007669"/>
    <property type="project" value="UniProtKB-UniRule"/>
</dbReference>
<evidence type="ECO:0000256" key="1">
    <source>
        <dbReference type="RuleBase" id="RU362039"/>
    </source>
</evidence>
<keyword evidence="1" id="KW-0479">Metal-binding</keyword>
<dbReference type="SUPFAM" id="SSF56300">
    <property type="entry name" value="Metallo-dependent phosphatases"/>
    <property type="match status" value="1"/>
</dbReference>
<reference evidence="3" key="1">
    <citation type="submission" date="2019-04" db="EMBL/GenBank/DDBJ databases">
        <title>Evolution of Biomass-Degrading Anaerobic Consortia Revealed by Metagenomics.</title>
        <authorList>
            <person name="Peng X."/>
        </authorList>
    </citation>
    <scope>NUCLEOTIDE SEQUENCE</scope>
    <source>
        <strain evidence="3">SIG13</strain>
    </source>
</reference>
<dbReference type="Gene3D" id="3.60.21.10">
    <property type="match status" value="1"/>
</dbReference>
<dbReference type="Proteomes" id="UP000713479">
    <property type="component" value="Unassembled WGS sequence"/>
</dbReference>
<sequence length="149" mass="16324">MQKEAVFERVFEIFHGVDLIVHAGDITQKKVLDELGSIAPVVAVLGNNDKLDLKMTEIIEAGNFQIAVNHATSYSADFEKLHKFACKMDADVLITGHIHRPHCKIVDGVLLVNPGSSNRPIESDASVALMEICDGQETVDEIEVIFLGL</sequence>
<dbReference type="AlphaFoldDB" id="A0A8T3VSA7"/>
<dbReference type="EMBL" id="SUTF01000007">
    <property type="protein sequence ID" value="MBE6510926.1"/>
    <property type="molecule type" value="Genomic_DNA"/>
</dbReference>
<proteinExistence type="inferred from homology"/>
<comment type="cofactor">
    <cofactor evidence="1">
        <name>a divalent metal cation</name>
        <dbReference type="ChEBI" id="CHEBI:60240"/>
    </cofactor>
</comment>
<comment type="caution">
    <text evidence="3">The sequence shown here is derived from an EMBL/GenBank/DDBJ whole genome shotgun (WGS) entry which is preliminary data.</text>
</comment>